<name>L9KNP1_TUPCH</name>
<organism evidence="2 3">
    <name type="scientific">Tupaia chinensis</name>
    <name type="common">Chinese tree shrew</name>
    <name type="synonym">Tupaia belangeri chinensis</name>
    <dbReference type="NCBI Taxonomy" id="246437"/>
    <lineage>
        <taxon>Eukaryota</taxon>
        <taxon>Metazoa</taxon>
        <taxon>Chordata</taxon>
        <taxon>Craniata</taxon>
        <taxon>Vertebrata</taxon>
        <taxon>Euteleostomi</taxon>
        <taxon>Mammalia</taxon>
        <taxon>Eutheria</taxon>
        <taxon>Euarchontoglires</taxon>
        <taxon>Scandentia</taxon>
        <taxon>Tupaiidae</taxon>
        <taxon>Tupaia</taxon>
    </lineage>
</organism>
<evidence type="ECO:0000256" key="1">
    <source>
        <dbReference type="SAM" id="MobiDB-lite"/>
    </source>
</evidence>
<gene>
    <name evidence="2" type="ORF">TREES_T100014962</name>
</gene>
<evidence type="ECO:0000313" key="3">
    <source>
        <dbReference type="Proteomes" id="UP000011518"/>
    </source>
</evidence>
<proteinExistence type="predicted"/>
<feature type="compositionally biased region" description="Low complexity" evidence="1">
    <location>
        <begin position="110"/>
        <end position="123"/>
    </location>
</feature>
<protein>
    <submittedName>
        <fullName evidence="2">Uncharacterized protein</fullName>
    </submittedName>
</protein>
<dbReference type="EMBL" id="KB320724">
    <property type="protein sequence ID" value="ELW64525.1"/>
    <property type="molecule type" value="Genomic_DNA"/>
</dbReference>
<dbReference type="InParanoid" id="L9KNP1"/>
<reference evidence="3" key="1">
    <citation type="submission" date="2012-07" db="EMBL/GenBank/DDBJ databases">
        <title>Genome of the Chinese tree shrew, a rising model animal genetically related to primates.</title>
        <authorList>
            <person name="Zhang G."/>
            <person name="Fan Y."/>
            <person name="Yao Y."/>
            <person name="Huang Z."/>
        </authorList>
    </citation>
    <scope>NUCLEOTIDE SEQUENCE [LARGE SCALE GENOMIC DNA]</scope>
</reference>
<accession>L9KNP1</accession>
<feature type="region of interest" description="Disordered" evidence="1">
    <location>
        <begin position="180"/>
        <end position="200"/>
    </location>
</feature>
<keyword evidence="3" id="KW-1185">Reference proteome</keyword>
<reference evidence="3" key="2">
    <citation type="journal article" date="2013" name="Nat. Commun.">
        <title>Genome of the Chinese tree shrew.</title>
        <authorList>
            <person name="Fan Y."/>
            <person name="Huang Z.Y."/>
            <person name="Cao C.C."/>
            <person name="Chen C.S."/>
            <person name="Chen Y.X."/>
            <person name="Fan D.D."/>
            <person name="He J."/>
            <person name="Hou H.L."/>
            <person name="Hu L."/>
            <person name="Hu X.T."/>
            <person name="Jiang X.T."/>
            <person name="Lai R."/>
            <person name="Lang Y.S."/>
            <person name="Liang B."/>
            <person name="Liao S.G."/>
            <person name="Mu D."/>
            <person name="Ma Y.Y."/>
            <person name="Niu Y.Y."/>
            <person name="Sun X.Q."/>
            <person name="Xia J.Q."/>
            <person name="Xiao J."/>
            <person name="Xiong Z.Q."/>
            <person name="Xu L."/>
            <person name="Yang L."/>
            <person name="Zhang Y."/>
            <person name="Zhao W."/>
            <person name="Zhao X.D."/>
            <person name="Zheng Y.T."/>
            <person name="Zhou J.M."/>
            <person name="Zhu Y.B."/>
            <person name="Zhang G.J."/>
            <person name="Wang J."/>
            <person name="Yao Y.G."/>
        </authorList>
    </citation>
    <scope>NUCLEOTIDE SEQUENCE [LARGE SCALE GENOMIC DNA]</scope>
</reference>
<evidence type="ECO:0000313" key="2">
    <source>
        <dbReference type="EMBL" id="ELW64525.1"/>
    </source>
</evidence>
<dbReference type="Proteomes" id="UP000011518">
    <property type="component" value="Unassembled WGS sequence"/>
</dbReference>
<dbReference type="AlphaFoldDB" id="L9KNP1"/>
<sequence>MRAVTLHDAPPPELSPAARLHMCDILEQSNPQATGTRRGGGSCQPVHPGFQEPQEVCIMIGWVLRARPGHEKREKDARFQSRDQDLKLPWPPRNLRSLELAKGPARSCLRPPGSLGCGPSSSRTQGHSGDPMSPPIAGHVGLAHSPGRSEDGPAGPWCRPIHGSTSLALPGLAGTGRGCVEGAGGEEEGRTSLLLARRPI</sequence>
<feature type="region of interest" description="Disordered" evidence="1">
    <location>
        <begin position="110"/>
        <end position="156"/>
    </location>
</feature>